<keyword evidence="6" id="KW-0539">Nucleus</keyword>
<keyword evidence="5" id="KW-0862">Zinc</keyword>
<dbReference type="FunFam" id="3.30.160.60:FF:002402">
    <property type="entry name" value="Zinc finger protein 347"/>
    <property type="match status" value="1"/>
</dbReference>
<dbReference type="GO" id="GO:0008270">
    <property type="term" value="F:zinc ion binding"/>
    <property type="evidence" value="ECO:0007669"/>
    <property type="project" value="UniProtKB-KW"/>
</dbReference>
<evidence type="ECO:0000256" key="8">
    <source>
        <dbReference type="SAM" id="MobiDB-lite"/>
    </source>
</evidence>
<comment type="subcellular location">
    <subcellularLocation>
        <location evidence="1">Nucleus</location>
    </subcellularLocation>
</comment>
<dbReference type="STRING" id="307972.A0A2G8L947"/>
<evidence type="ECO:0000256" key="6">
    <source>
        <dbReference type="ARBA" id="ARBA00023242"/>
    </source>
</evidence>
<evidence type="ECO:0000313" key="10">
    <source>
        <dbReference type="EMBL" id="PIK56772.1"/>
    </source>
</evidence>
<evidence type="ECO:0000259" key="9">
    <source>
        <dbReference type="PROSITE" id="PS50157"/>
    </source>
</evidence>
<dbReference type="PANTHER" id="PTHR16515">
    <property type="entry name" value="PR DOMAIN ZINC FINGER PROTEIN"/>
    <property type="match status" value="1"/>
</dbReference>
<keyword evidence="2" id="KW-0479">Metal-binding</keyword>
<dbReference type="SUPFAM" id="SSF57667">
    <property type="entry name" value="beta-beta-alpha zinc fingers"/>
    <property type="match status" value="1"/>
</dbReference>
<accession>A0A2G8L947</accession>
<keyword evidence="11" id="KW-1185">Reference proteome</keyword>
<comment type="caution">
    <text evidence="10">The sequence shown here is derived from an EMBL/GenBank/DDBJ whole genome shotgun (WGS) entry which is preliminary data.</text>
</comment>
<dbReference type="Pfam" id="PF13894">
    <property type="entry name" value="zf-C2H2_4"/>
    <property type="match status" value="1"/>
</dbReference>
<gene>
    <name evidence="10" type="ORF">BSL78_06303</name>
</gene>
<reference evidence="10 11" key="1">
    <citation type="journal article" date="2017" name="PLoS Biol.">
        <title>The sea cucumber genome provides insights into morphological evolution and visceral regeneration.</title>
        <authorList>
            <person name="Zhang X."/>
            <person name="Sun L."/>
            <person name="Yuan J."/>
            <person name="Sun Y."/>
            <person name="Gao Y."/>
            <person name="Zhang L."/>
            <person name="Li S."/>
            <person name="Dai H."/>
            <person name="Hamel J.F."/>
            <person name="Liu C."/>
            <person name="Yu Y."/>
            <person name="Liu S."/>
            <person name="Lin W."/>
            <person name="Guo K."/>
            <person name="Jin S."/>
            <person name="Xu P."/>
            <person name="Storey K.B."/>
            <person name="Huan P."/>
            <person name="Zhang T."/>
            <person name="Zhou Y."/>
            <person name="Zhang J."/>
            <person name="Lin C."/>
            <person name="Li X."/>
            <person name="Xing L."/>
            <person name="Huo D."/>
            <person name="Sun M."/>
            <person name="Wang L."/>
            <person name="Mercier A."/>
            <person name="Li F."/>
            <person name="Yang H."/>
            <person name="Xiang J."/>
        </authorList>
    </citation>
    <scope>NUCLEOTIDE SEQUENCE [LARGE SCALE GENOMIC DNA]</scope>
    <source>
        <strain evidence="10">Shaxun</strain>
        <tissue evidence="10">Muscle</tissue>
    </source>
</reference>
<proteinExistence type="predicted"/>
<dbReference type="PANTHER" id="PTHR16515:SF66">
    <property type="entry name" value="C2H2-TYPE DOMAIN-CONTAINING PROTEIN"/>
    <property type="match status" value="1"/>
</dbReference>
<dbReference type="InterPro" id="IPR036236">
    <property type="entry name" value="Znf_C2H2_sf"/>
</dbReference>
<evidence type="ECO:0000256" key="7">
    <source>
        <dbReference type="PROSITE-ProRule" id="PRU00042"/>
    </source>
</evidence>
<evidence type="ECO:0000313" key="11">
    <source>
        <dbReference type="Proteomes" id="UP000230750"/>
    </source>
</evidence>
<dbReference type="SMART" id="SM00355">
    <property type="entry name" value="ZnF_C2H2"/>
    <property type="match status" value="2"/>
</dbReference>
<dbReference type="PROSITE" id="PS00028">
    <property type="entry name" value="ZINC_FINGER_C2H2_1"/>
    <property type="match status" value="1"/>
</dbReference>
<keyword evidence="3" id="KW-0677">Repeat</keyword>
<feature type="domain" description="C2H2-type" evidence="9">
    <location>
        <begin position="119"/>
        <end position="146"/>
    </location>
</feature>
<dbReference type="GO" id="GO:0005634">
    <property type="term" value="C:nucleus"/>
    <property type="evidence" value="ECO:0007669"/>
    <property type="project" value="UniProtKB-SubCell"/>
</dbReference>
<dbReference type="InterPro" id="IPR050331">
    <property type="entry name" value="Zinc_finger"/>
</dbReference>
<keyword evidence="4 7" id="KW-0863">Zinc-finger</keyword>
<dbReference type="AlphaFoldDB" id="A0A2G8L947"/>
<evidence type="ECO:0000256" key="1">
    <source>
        <dbReference type="ARBA" id="ARBA00004123"/>
    </source>
</evidence>
<dbReference type="Gene3D" id="3.30.160.60">
    <property type="entry name" value="Classic Zinc Finger"/>
    <property type="match status" value="3"/>
</dbReference>
<evidence type="ECO:0000256" key="2">
    <source>
        <dbReference type="ARBA" id="ARBA00022723"/>
    </source>
</evidence>
<evidence type="ECO:0000256" key="5">
    <source>
        <dbReference type="ARBA" id="ARBA00022833"/>
    </source>
</evidence>
<evidence type="ECO:0000256" key="3">
    <source>
        <dbReference type="ARBA" id="ARBA00022737"/>
    </source>
</evidence>
<dbReference type="Proteomes" id="UP000230750">
    <property type="component" value="Unassembled WGS sequence"/>
</dbReference>
<dbReference type="PROSITE" id="PS50157">
    <property type="entry name" value="ZINC_FINGER_C2H2_2"/>
    <property type="match status" value="2"/>
</dbReference>
<sequence length="229" mass="26393">MLFWGRVKPHPQSLRAVIPTIRGLTISTNGIIGETPAELLNYDTLEESPKKRRPTGLHSKEATKRKAIVSPLSSTLPLDKFPLSGDDKTGAYCRQCGKFVSGLQRLRAHERYHEKSGRFKCRFCGKLFAGKGDMKRHERIHTGEKPYNCSVCERSFATLSNRRRTNLTYTSRKTRANIHEVFVIRVLLQPQSFDTSNSHIMPFHICRFMMYSGKSFRPNEQRYQFKIPT</sequence>
<evidence type="ECO:0000256" key="4">
    <source>
        <dbReference type="ARBA" id="ARBA00022771"/>
    </source>
</evidence>
<feature type="domain" description="C2H2-type" evidence="9">
    <location>
        <begin position="91"/>
        <end position="118"/>
    </location>
</feature>
<dbReference type="InterPro" id="IPR013087">
    <property type="entry name" value="Znf_C2H2_type"/>
</dbReference>
<feature type="region of interest" description="Disordered" evidence="8">
    <location>
        <begin position="45"/>
        <end position="64"/>
    </location>
</feature>
<dbReference type="OrthoDB" id="427030at2759"/>
<dbReference type="EMBL" id="MRZV01000164">
    <property type="protein sequence ID" value="PIK56772.1"/>
    <property type="molecule type" value="Genomic_DNA"/>
</dbReference>
<dbReference type="GO" id="GO:0010468">
    <property type="term" value="P:regulation of gene expression"/>
    <property type="evidence" value="ECO:0007669"/>
    <property type="project" value="TreeGrafter"/>
</dbReference>
<name>A0A2G8L947_STIJA</name>
<dbReference type="FunFam" id="3.30.160.60:FF:000446">
    <property type="entry name" value="Zinc finger protein"/>
    <property type="match status" value="1"/>
</dbReference>
<organism evidence="10 11">
    <name type="scientific">Stichopus japonicus</name>
    <name type="common">Sea cucumber</name>
    <dbReference type="NCBI Taxonomy" id="307972"/>
    <lineage>
        <taxon>Eukaryota</taxon>
        <taxon>Metazoa</taxon>
        <taxon>Echinodermata</taxon>
        <taxon>Eleutherozoa</taxon>
        <taxon>Echinozoa</taxon>
        <taxon>Holothuroidea</taxon>
        <taxon>Aspidochirotacea</taxon>
        <taxon>Aspidochirotida</taxon>
        <taxon>Stichopodidae</taxon>
        <taxon>Apostichopus</taxon>
    </lineage>
</organism>
<protein>
    <submittedName>
        <fullName evidence="10">Putative zinc finger protein</fullName>
    </submittedName>
</protein>